<reference evidence="1 2" key="1">
    <citation type="submission" date="2016-05" db="EMBL/GenBank/DDBJ databases">
        <title>Single-cell genome of chain-forming Candidatus Thiomargarita nelsonii and comparison to other large sulfur-oxidizing bacteria.</title>
        <authorList>
            <person name="Winkel M."/>
            <person name="Salman V."/>
            <person name="Woyke T."/>
            <person name="Schulz-Vogt H."/>
            <person name="Richter M."/>
            <person name="Flood B."/>
            <person name="Bailey J."/>
            <person name="Amann R."/>
            <person name="Mussmann M."/>
        </authorList>
    </citation>
    <scope>NUCLEOTIDE SEQUENCE [LARGE SCALE GENOMIC DNA]</scope>
    <source>
        <strain evidence="1 2">THI036</strain>
    </source>
</reference>
<dbReference type="Proteomes" id="UP000076962">
    <property type="component" value="Unassembled WGS sequence"/>
</dbReference>
<sequence>MQDKSPEAAVFLYDLESRLPSKDTELQYRTLQQVNWRRSAYVRLQRRLVIWLPDDALRILARG</sequence>
<comment type="caution">
    <text evidence="1">The sequence shown here is derived from an EMBL/GenBank/DDBJ whole genome shotgun (WGS) entry which is preliminary data.</text>
</comment>
<dbReference type="EMBL" id="LUTY01002190">
    <property type="protein sequence ID" value="OAD20680.1"/>
    <property type="molecule type" value="Genomic_DNA"/>
</dbReference>
<protein>
    <submittedName>
        <fullName evidence="1">Uncharacterized protein</fullName>
    </submittedName>
</protein>
<accession>A0A176RY43</accession>
<gene>
    <name evidence="1" type="ORF">THIOM_003599</name>
</gene>
<evidence type="ECO:0000313" key="1">
    <source>
        <dbReference type="EMBL" id="OAD20680.1"/>
    </source>
</evidence>
<proteinExistence type="predicted"/>
<organism evidence="1 2">
    <name type="scientific">Candidatus Thiomargarita nelsonii</name>
    <dbReference type="NCBI Taxonomy" id="1003181"/>
    <lineage>
        <taxon>Bacteria</taxon>
        <taxon>Pseudomonadati</taxon>
        <taxon>Pseudomonadota</taxon>
        <taxon>Gammaproteobacteria</taxon>
        <taxon>Thiotrichales</taxon>
        <taxon>Thiotrichaceae</taxon>
        <taxon>Thiomargarita</taxon>
    </lineage>
</organism>
<dbReference type="AlphaFoldDB" id="A0A176RY43"/>
<name>A0A176RY43_9GAMM</name>
<keyword evidence="2" id="KW-1185">Reference proteome</keyword>
<evidence type="ECO:0000313" key="2">
    <source>
        <dbReference type="Proteomes" id="UP000076962"/>
    </source>
</evidence>
<feature type="non-terminal residue" evidence="1">
    <location>
        <position position="63"/>
    </location>
</feature>